<comment type="caution">
    <text evidence="1">The sequence shown here is derived from an EMBL/GenBank/DDBJ whole genome shotgun (WGS) entry which is preliminary data.</text>
</comment>
<protein>
    <submittedName>
        <fullName evidence="1">Uncharacterized protein</fullName>
    </submittedName>
</protein>
<keyword evidence="2" id="KW-1185">Reference proteome</keyword>
<dbReference type="EMBL" id="BSSD01000008">
    <property type="protein sequence ID" value="GLW94205.1"/>
    <property type="molecule type" value="Genomic_DNA"/>
</dbReference>
<proteinExistence type="predicted"/>
<organism evidence="1 2">
    <name type="scientific">Actinokineospora globicatena</name>
    <dbReference type="NCBI Taxonomy" id="103729"/>
    <lineage>
        <taxon>Bacteria</taxon>
        <taxon>Bacillati</taxon>
        <taxon>Actinomycetota</taxon>
        <taxon>Actinomycetes</taxon>
        <taxon>Pseudonocardiales</taxon>
        <taxon>Pseudonocardiaceae</taxon>
        <taxon>Actinokineospora</taxon>
    </lineage>
</organism>
<dbReference type="Proteomes" id="UP001165042">
    <property type="component" value="Unassembled WGS sequence"/>
</dbReference>
<gene>
    <name evidence="1" type="ORF">Aglo03_50210</name>
</gene>
<dbReference type="RefSeq" id="WP_253840182.1">
    <property type="nucleotide sequence ID" value="NZ_BAAAVC010000005.1"/>
</dbReference>
<evidence type="ECO:0000313" key="2">
    <source>
        <dbReference type="Proteomes" id="UP001165042"/>
    </source>
</evidence>
<name>A0A9W6V8P6_9PSEU</name>
<accession>A0A9W6V8P6</accession>
<dbReference type="AlphaFoldDB" id="A0A9W6V8P6"/>
<evidence type="ECO:0000313" key="1">
    <source>
        <dbReference type="EMBL" id="GLW94205.1"/>
    </source>
</evidence>
<sequence>MFETTELEARVVKPHRVTAASLALIDGGAGVRAWDDRKGITAPAEFRLLERGRHRAPAAGLGQGRGEQCLRMAPVRAGADQRGPVRAG</sequence>
<reference evidence="1" key="1">
    <citation type="submission" date="2023-02" db="EMBL/GenBank/DDBJ databases">
        <title>Actinokineospora globicatena NBRC 15670.</title>
        <authorList>
            <person name="Ichikawa N."/>
            <person name="Sato H."/>
            <person name="Tonouchi N."/>
        </authorList>
    </citation>
    <scope>NUCLEOTIDE SEQUENCE</scope>
    <source>
        <strain evidence="1">NBRC 15670</strain>
    </source>
</reference>